<evidence type="ECO:0000313" key="1">
    <source>
        <dbReference type="EMBL" id="CAH2322508.1"/>
    </source>
</evidence>
<name>A0AAD1TAX8_PELCU</name>
<reference evidence="1" key="1">
    <citation type="submission" date="2022-03" db="EMBL/GenBank/DDBJ databases">
        <authorList>
            <person name="Alioto T."/>
            <person name="Alioto T."/>
            <person name="Gomez Garrido J."/>
        </authorList>
    </citation>
    <scope>NUCLEOTIDE SEQUENCE</scope>
</reference>
<dbReference type="Proteomes" id="UP001295444">
    <property type="component" value="Chromosome 11"/>
</dbReference>
<accession>A0AAD1TAX8</accession>
<dbReference type="SUPFAM" id="SSF56672">
    <property type="entry name" value="DNA/RNA polymerases"/>
    <property type="match status" value="1"/>
</dbReference>
<protein>
    <submittedName>
        <fullName evidence="1">Retrovirus-related Pol poly from transposon</fullName>
    </submittedName>
</protein>
<dbReference type="PANTHER" id="PTHR24559:SF444">
    <property type="entry name" value="REVERSE TRANSCRIPTASE DOMAIN-CONTAINING PROTEIN"/>
    <property type="match status" value="1"/>
</dbReference>
<dbReference type="InterPro" id="IPR053134">
    <property type="entry name" value="RNA-dir_DNA_polymerase"/>
</dbReference>
<dbReference type="Gene3D" id="3.10.10.10">
    <property type="entry name" value="HIV Type 1 Reverse Transcriptase, subunit A, domain 1"/>
    <property type="match status" value="1"/>
</dbReference>
<sequence>MTVLKQDGTTQFCMDYRRLNNRIITDAYPIPRVDERLDSIARGHYLTTIDRAQGGYPQLAFVIPLGVYQPLLTCRLRSRKCFCLLPVHRNLTSFSRLPAVRFKVSVLN</sequence>
<evidence type="ECO:0000313" key="2">
    <source>
        <dbReference type="Proteomes" id="UP001295444"/>
    </source>
</evidence>
<dbReference type="InterPro" id="IPR043502">
    <property type="entry name" value="DNA/RNA_pol_sf"/>
</dbReference>
<dbReference type="PANTHER" id="PTHR24559">
    <property type="entry name" value="TRANSPOSON TY3-I GAG-POL POLYPROTEIN"/>
    <property type="match status" value="1"/>
</dbReference>
<dbReference type="EMBL" id="OW240922">
    <property type="protein sequence ID" value="CAH2322508.1"/>
    <property type="molecule type" value="Genomic_DNA"/>
</dbReference>
<keyword evidence="2" id="KW-1185">Reference proteome</keyword>
<dbReference type="AlphaFoldDB" id="A0AAD1TAX8"/>
<dbReference type="InterPro" id="IPR043128">
    <property type="entry name" value="Rev_trsase/Diguanyl_cyclase"/>
</dbReference>
<dbReference type="Gene3D" id="3.30.70.270">
    <property type="match status" value="1"/>
</dbReference>
<gene>
    <name evidence="1" type="ORF">PECUL_23A009915</name>
</gene>
<organism evidence="1 2">
    <name type="scientific">Pelobates cultripes</name>
    <name type="common">Western spadefoot toad</name>
    <dbReference type="NCBI Taxonomy" id="61616"/>
    <lineage>
        <taxon>Eukaryota</taxon>
        <taxon>Metazoa</taxon>
        <taxon>Chordata</taxon>
        <taxon>Craniata</taxon>
        <taxon>Vertebrata</taxon>
        <taxon>Euteleostomi</taxon>
        <taxon>Amphibia</taxon>
        <taxon>Batrachia</taxon>
        <taxon>Anura</taxon>
        <taxon>Pelobatoidea</taxon>
        <taxon>Pelobatidae</taxon>
        <taxon>Pelobates</taxon>
    </lineage>
</organism>
<proteinExistence type="predicted"/>